<evidence type="ECO:0000256" key="1">
    <source>
        <dbReference type="SAM" id="MobiDB-lite"/>
    </source>
</evidence>
<evidence type="ECO:0000313" key="2">
    <source>
        <dbReference type="EMBL" id="KAH0821616.1"/>
    </source>
</evidence>
<feature type="region of interest" description="Disordered" evidence="1">
    <location>
        <begin position="63"/>
        <end position="83"/>
    </location>
</feature>
<dbReference type="EMBL" id="JABDTM020007095">
    <property type="protein sequence ID" value="KAH0821616.1"/>
    <property type="molecule type" value="Genomic_DNA"/>
</dbReference>
<protein>
    <submittedName>
        <fullName evidence="2">Uncharacterized protein</fullName>
    </submittedName>
</protein>
<organism evidence="2 3">
    <name type="scientific">Tenebrio molitor</name>
    <name type="common">Yellow mealworm beetle</name>
    <dbReference type="NCBI Taxonomy" id="7067"/>
    <lineage>
        <taxon>Eukaryota</taxon>
        <taxon>Metazoa</taxon>
        <taxon>Ecdysozoa</taxon>
        <taxon>Arthropoda</taxon>
        <taxon>Hexapoda</taxon>
        <taxon>Insecta</taxon>
        <taxon>Pterygota</taxon>
        <taxon>Neoptera</taxon>
        <taxon>Endopterygota</taxon>
        <taxon>Coleoptera</taxon>
        <taxon>Polyphaga</taxon>
        <taxon>Cucujiformia</taxon>
        <taxon>Tenebrionidae</taxon>
        <taxon>Tenebrio</taxon>
    </lineage>
</organism>
<keyword evidence="3" id="KW-1185">Reference proteome</keyword>
<reference evidence="2" key="1">
    <citation type="journal article" date="2020" name="J Insects Food Feed">
        <title>The yellow mealworm (Tenebrio molitor) genome: a resource for the emerging insects as food and feed industry.</title>
        <authorList>
            <person name="Eriksson T."/>
            <person name="Andere A."/>
            <person name="Kelstrup H."/>
            <person name="Emery V."/>
            <person name="Picard C."/>
        </authorList>
    </citation>
    <scope>NUCLEOTIDE SEQUENCE</scope>
    <source>
        <strain evidence="2">Stoneville</strain>
        <tissue evidence="2">Whole head</tissue>
    </source>
</reference>
<sequence>MMRGSNHGRHLQSATFRGCVGCSSSTCNSPVCSLGCTARPQSPQRKTATARQRMIGAFGCHHQPSLRDAPGQRPSRAPPGHPVLRNHTMITILADLDLTVTTFEDLIVKTDTLICDRICSLTIRDHTAAREGQNREWAARPDLLVVSPGLRRWFICSAHREMFPKSRQGWVVFGSLTWLTRGAESFPKLPEGNGQALNGDMRCVVRGLPSGGQASGEIAFGQTTRATVLAVRNLCVVVRGEGSPSALSVPSYWN</sequence>
<accession>A0A8J6LQF7</accession>
<gene>
    <name evidence="2" type="ORF">GEV33_001175</name>
</gene>
<dbReference type="AlphaFoldDB" id="A0A8J6LQF7"/>
<comment type="caution">
    <text evidence="2">The sequence shown here is derived from an EMBL/GenBank/DDBJ whole genome shotgun (WGS) entry which is preliminary data.</text>
</comment>
<evidence type="ECO:0000313" key="3">
    <source>
        <dbReference type="Proteomes" id="UP000719412"/>
    </source>
</evidence>
<reference evidence="2" key="2">
    <citation type="submission" date="2021-08" db="EMBL/GenBank/DDBJ databases">
        <authorList>
            <person name="Eriksson T."/>
        </authorList>
    </citation>
    <scope>NUCLEOTIDE SEQUENCE</scope>
    <source>
        <strain evidence="2">Stoneville</strain>
        <tissue evidence="2">Whole head</tissue>
    </source>
</reference>
<dbReference type="Proteomes" id="UP000719412">
    <property type="component" value="Unassembled WGS sequence"/>
</dbReference>
<name>A0A8J6LQF7_TENMO</name>
<proteinExistence type="predicted"/>